<evidence type="ECO:0000256" key="1">
    <source>
        <dbReference type="SAM" id="MobiDB-lite"/>
    </source>
</evidence>
<protein>
    <submittedName>
        <fullName evidence="2">Uncharacterized protein</fullName>
    </submittedName>
</protein>
<feature type="region of interest" description="Disordered" evidence="1">
    <location>
        <begin position="382"/>
        <end position="442"/>
    </location>
</feature>
<evidence type="ECO:0000313" key="2">
    <source>
        <dbReference type="EMBL" id="CAK1582878.1"/>
    </source>
</evidence>
<organism evidence="2 3">
    <name type="scientific">Parnassius mnemosyne</name>
    <name type="common">clouded apollo</name>
    <dbReference type="NCBI Taxonomy" id="213953"/>
    <lineage>
        <taxon>Eukaryota</taxon>
        <taxon>Metazoa</taxon>
        <taxon>Ecdysozoa</taxon>
        <taxon>Arthropoda</taxon>
        <taxon>Hexapoda</taxon>
        <taxon>Insecta</taxon>
        <taxon>Pterygota</taxon>
        <taxon>Neoptera</taxon>
        <taxon>Endopterygota</taxon>
        <taxon>Lepidoptera</taxon>
        <taxon>Glossata</taxon>
        <taxon>Ditrysia</taxon>
        <taxon>Papilionoidea</taxon>
        <taxon>Papilionidae</taxon>
        <taxon>Parnassiinae</taxon>
        <taxon>Parnassini</taxon>
        <taxon>Parnassius</taxon>
        <taxon>Driopa</taxon>
    </lineage>
</organism>
<name>A0AAV1KIH9_9NEOP</name>
<feature type="region of interest" description="Disordered" evidence="1">
    <location>
        <begin position="120"/>
        <end position="164"/>
    </location>
</feature>
<accession>A0AAV1KIH9</accession>
<feature type="compositionally biased region" description="Low complexity" evidence="1">
    <location>
        <begin position="208"/>
        <end position="219"/>
    </location>
</feature>
<dbReference type="AlphaFoldDB" id="A0AAV1KIH9"/>
<evidence type="ECO:0000313" key="3">
    <source>
        <dbReference type="Proteomes" id="UP001314205"/>
    </source>
</evidence>
<feature type="region of interest" description="Disordered" evidence="1">
    <location>
        <begin position="180"/>
        <end position="219"/>
    </location>
</feature>
<feature type="region of interest" description="Disordered" evidence="1">
    <location>
        <begin position="324"/>
        <end position="343"/>
    </location>
</feature>
<sequence>MWLCVSLENQVLSEIRFKYRLVQIWLLLVVLAIAKVQSIQLDPGPQTNIENTPANQKPQKRDVVIYLTPDQIKAIQGEKGYINSQQIEQTEASEENQEESEQAQQEQEELFQLRSLEEDSQALEEEENDVPRLIPVEEPNSEQVEQDPQFSYVYRPPQDRNFVPTSEDNYAFLRFFANPEEQTEEDQPESEESEEEREDNQREAESGAQSESQPEAPQQQIFRLVPYEAATEKSISTTTKSPQENLLKDRWLRILELNRSQLRKASSAQEKTTTNTEQLQDELETTLSKLRRLATNNNQNQAAKNQDIRRKNLLEQQKALIQAEARAKNAPTQNRKKNTNTKQNQALLIKQVKVPTPILVPIPEPFEVKVPHPFPVPIEIFKQSSAQTTKPRKAEAKKPATSVRSESEKRVTSPQRQSVPTERSTVVERREPADDEKDISVEIPSRSKERLTIIRHVWEK</sequence>
<dbReference type="Proteomes" id="UP001314205">
    <property type="component" value="Unassembled WGS sequence"/>
</dbReference>
<reference evidence="2 3" key="1">
    <citation type="submission" date="2023-11" db="EMBL/GenBank/DDBJ databases">
        <authorList>
            <person name="Hedman E."/>
            <person name="Englund M."/>
            <person name="Stromberg M."/>
            <person name="Nyberg Akerstrom W."/>
            <person name="Nylinder S."/>
            <person name="Jareborg N."/>
            <person name="Kallberg Y."/>
            <person name="Kronander E."/>
        </authorList>
    </citation>
    <scope>NUCLEOTIDE SEQUENCE [LARGE SCALE GENOMIC DNA]</scope>
</reference>
<feature type="compositionally biased region" description="Acidic residues" evidence="1">
    <location>
        <begin position="91"/>
        <end position="108"/>
    </location>
</feature>
<comment type="caution">
    <text evidence="2">The sequence shown here is derived from an EMBL/GenBank/DDBJ whole genome shotgun (WGS) entry which is preliminary data.</text>
</comment>
<gene>
    <name evidence="2" type="ORF">PARMNEM_LOCUS4356</name>
</gene>
<keyword evidence="3" id="KW-1185">Reference proteome</keyword>
<proteinExistence type="predicted"/>
<dbReference type="EMBL" id="CAVLGL010000046">
    <property type="protein sequence ID" value="CAK1582878.1"/>
    <property type="molecule type" value="Genomic_DNA"/>
</dbReference>
<feature type="compositionally biased region" description="Polar residues" evidence="1">
    <location>
        <begin position="412"/>
        <end position="424"/>
    </location>
</feature>
<feature type="region of interest" description="Disordered" evidence="1">
    <location>
        <begin position="86"/>
        <end position="108"/>
    </location>
</feature>
<feature type="compositionally biased region" description="Acidic residues" evidence="1">
    <location>
        <begin position="181"/>
        <end position="198"/>
    </location>
</feature>